<keyword evidence="3" id="KW-1185">Reference proteome</keyword>
<dbReference type="Proteomes" id="UP001054902">
    <property type="component" value="Unassembled WGS sequence"/>
</dbReference>
<protein>
    <submittedName>
        <fullName evidence="2">Uncharacterized protein</fullName>
    </submittedName>
</protein>
<sequence>MVVVYWCKNFTIALREEDRVNEYKKRQYEWPPLMEEYTPNNTGWRKLYQHRLHQVEMVENRSDRYQAYLAALYSALIGPSSTDYGWGITKAPKKVVDRLKKRLADGMASENKKYERPDVCLEHGDGFEPFHFDDPEMNREILNELLPFHESWSGVELVPHFAYGLRVYRNESTFNMHLDKSSTHIISGILHVDHGEKDEPWPLVIEDYHGNHNEVFLESGDLLFYESSKLLHGRPRTMNGEYYTSLFLHYYPKNWEAERLLQDIHYRVPPSWVDAVSRKELDETSTLSVIDSTFKELECEDSWCGLVDSKKWYSDGLEYGQYLSGDNKVKLLENIPRETELSKHSQKKSRRENSEL</sequence>
<comment type="caution">
    <text evidence="2">The sequence shown here is derived from an EMBL/GenBank/DDBJ whole genome shotgun (WGS) entry which is preliminary data.</text>
</comment>
<dbReference type="AlphaFoldDB" id="A0AAD3H204"/>
<reference evidence="2 3" key="1">
    <citation type="journal article" date="2021" name="Sci. Rep.">
        <title>The genome of the diatom Chaetoceros tenuissimus carries an ancient integrated fragment of an extant virus.</title>
        <authorList>
            <person name="Hongo Y."/>
            <person name="Kimura K."/>
            <person name="Takaki Y."/>
            <person name="Yoshida Y."/>
            <person name="Baba S."/>
            <person name="Kobayashi G."/>
            <person name="Nagasaki K."/>
            <person name="Hano T."/>
            <person name="Tomaru Y."/>
        </authorList>
    </citation>
    <scope>NUCLEOTIDE SEQUENCE [LARGE SCALE GENOMIC DNA]</scope>
    <source>
        <strain evidence="2 3">NIES-3715</strain>
    </source>
</reference>
<proteinExistence type="predicted"/>
<name>A0AAD3H204_9STRA</name>
<gene>
    <name evidence="2" type="ORF">CTEN210_03459</name>
</gene>
<organism evidence="2 3">
    <name type="scientific">Chaetoceros tenuissimus</name>
    <dbReference type="NCBI Taxonomy" id="426638"/>
    <lineage>
        <taxon>Eukaryota</taxon>
        <taxon>Sar</taxon>
        <taxon>Stramenopiles</taxon>
        <taxon>Ochrophyta</taxon>
        <taxon>Bacillariophyta</taxon>
        <taxon>Coscinodiscophyceae</taxon>
        <taxon>Chaetocerotophycidae</taxon>
        <taxon>Chaetocerotales</taxon>
        <taxon>Chaetocerotaceae</taxon>
        <taxon>Chaetoceros</taxon>
    </lineage>
</organism>
<evidence type="ECO:0000313" key="2">
    <source>
        <dbReference type="EMBL" id="GFH46984.1"/>
    </source>
</evidence>
<accession>A0AAD3H204</accession>
<evidence type="ECO:0000313" key="3">
    <source>
        <dbReference type="Proteomes" id="UP001054902"/>
    </source>
</evidence>
<evidence type="ECO:0000256" key="1">
    <source>
        <dbReference type="SAM" id="MobiDB-lite"/>
    </source>
</evidence>
<feature type="region of interest" description="Disordered" evidence="1">
    <location>
        <begin position="337"/>
        <end position="356"/>
    </location>
</feature>
<dbReference type="EMBL" id="BLLK01000022">
    <property type="protein sequence ID" value="GFH46984.1"/>
    <property type="molecule type" value="Genomic_DNA"/>
</dbReference>